<dbReference type="EnsemblBacteria" id="ABD41748">
    <property type="protein sequence ID" value="ABD41748"/>
    <property type="gene ID" value="Mhun_2040"/>
</dbReference>
<proteinExistence type="predicted"/>
<reference evidence="3" key="1">
    <citation type="journal article" date="2016" name="Stand. Genomic Sci.">
        <title>Complete genome sequence of Methanospirillum hungatei type strain JF1.</title>
        <authorList>
            <person name="Gunsalus R.P."/>
            <person name="Cook L.E."/>
            <person name="Crable B."/>
            <person name="Rohlin L."/>
            <person name="McDonald E."/>
            <person name="Mouttaki H."/>
            <person name="Sieber J.R."/>
            <person name="Poweleit N."/>
            <person name="Zhou H."/>
            <person name="Lapidus A.L."/>
            <person name="Daligault H.E."/>
            <person name="Land M."/>
            <person name="Gilna P."/>
            <person name="Ivanova N."/>
            <person name="Kyrpides N."/>
            <person name="Culley D.E."/>
            <person name="McInerney M.J."/>
        </authorList>
    </citation>
    <scope>NUCLEOTIDE SEQUENCE [LARGE SCALE GENOMIC DNA]</scope>
    <source>
        <strain evidence="3">ATCC 27890 / DSM 864 / NBRC 100397 / JF-1</strain>
    </source>
</reference>
<dbReference type="AlphaFoldDB" id="Q2FQZ7"/>
<sequence>MIDLEFMDYSTSPFNPLLKIVIFIFFCVTVVVYYDARRTIGGEIRKIIDLLLIFSLFMALGSFFRYFGHGTDFGFNSDYSLKWFQSIAYLCATLCFIYACVKLKTLFRRRYE</sequence>
<evidence type="ECO:0000313" key="3">
    <source>
        <dbReference type="Proteomes" id="UP000001941"/>
    </source>
</evidence>
<evidence type="ECO:0000313" key="2">
    <source>
        <dbReference type="EMBL" id="ABD41748.1"/>
    </source>
</evidence>
<keyword evidence="1" id="KW-0812">Transmembrane</keyword>
<dbReference type="Proteomes" id="UP000001941">
    <property type="component" value="Chromosome"/>
</dbReference>
<accession>Q2FQZ7</accession>
<name>Q2FQZ7_METHJ</name>
<dbReference type="KEGG" id="mhu:Mhun_2040"/>
<dbReference type="HOGENOM" id="CLU_2165261_0_0_2"/>
<evidence type="ECO:0000256" key="1">
    <source>
        <dbReference type="SAM" id="Phobius"/>
    </source>
</evidence>
<feature type="transmembrane region" description="Helical" evidence="1">
    <location>
        <begin position="47"/>
        <end position="67"/>
    </location>
</feature>
<gene>
    <name evidence="2" type="ordered locus">Mhun_2040</name>
</gene>
<keyword evidence="1" id="KW-0472">Membrane</keyword>
<feature type="transmembrane region" description="Helical" evidence="1">
    <location>
        <begin position="16"/>
        <end position="35"/>
    </location>
</feature>
<keyword evidence="1" id="KW-1133">Transmembrane helix</keyword>
<protein>
    <submittedName>
        <fullName evidence="2">Uncharacterized protein</fullName>
    </submittedName>
</protein>
<organism evidence="2 3">
    <name type="scientific">Methanospirillum hungatei JF-1 (strain ATCC 27890 / DSM 864 / NBRC 100397 / JF-1)</name>
    <dbReference type="NCBI Taxonomy" id="323259"/>
    <lineage>
        <taxon>Archaea</taxon>
        <taxon>Methanobacteriati</taxon>
        <taxon>Methanobacteriota</taxon>
        <taxon>Stenosarchaea group</taxon>
        <taxon>Methanomicrobia</taxon>
        <taxon>Methanomicrobiales</taxon>
        <taxon>Methanospirillaceae</taxon>
        <taxon>Methanospirillum</taxon>
    </lineage>
</organism>
<dbReference type="EMBL" id="CP000254">
    <property type="protein sequence ID" value="ABD41748.1"/>
    <property type="molecule type" value="Genomic_DNA"/>
</dbReference>
<dbReference type="InParanoid" id="Q2FQZ7"/>
<keyword evidence="3" id="KW-1185">Reference proteome</keyword>
<feature type="transmembrane region" description="Helical" evidence="1">
    <location>
        <begin position="87"/>
        <end position="107"/>
    </location>
</feature>
<dbReference type="STRING" id="323259.Mhun_2040"/>